<dbReference type="AlphaFoldDB" id="A0A6V7H740"/>
<feature type="region of interest" description="Disordered" evidence="1">
    <location>
        <begin position="1"/>
        <end position="22"/>
    </location>
</feature>
<dbReference type="Proteomes" id="UP000752696">
    <property type="component" value="Unassembled WGS sequence"/>
</dbReference>
<gene>
    <name evidence="2" type="ORF">MHI_LOCUS396900</name>
</gene>
<name>A0A6V7H740_9HYME</name>
<accession>A0A6V7H740</accession>
<keyword evidence="3" id="KW-1185">Reference proteome</keyword>
<sequence length="86" mass="9777">MFEHLNASGSLTSPSTIQWGSEEPLSRITKDARLQESYLALSNEAAVLRFTDCESWKLWCNEQSNSSNNERKKRKDEGSLILSQVQ</sequence>
<proteinExistence type="predicted"/>
<evidence type="ECO:0000313" key="2">
    <source>
        <dbReference type="EMBL" id="CAD1473541.1"/>
    </source>
</evidence>
<dbReference type="EMBL" id="CAJDYZ010006625">
    <property type="protein sequence ID" value="CAD1473541.1"/>
    <property type="molecule type" value="Genomic_DNA"/>
</dbReference>
<reference evidence="2" key="1">
    <citation type="submission" date="2020-07" db="EMBL/GenBank/DDBJ databases">
        <authorList>
            <person name="Nazaruddin N."/>
        </authorList>
    </citation>
    <scope>NUCLEOTIDE SEQUENCE</scope>
</reference>
<comment type="caution">
    <text evidence="2">The sequence shown here is derived from an EMBL/GenBank/DDBJ whole genome shotgun (WGS) entry which is preliminary data.</text>
</comment>
<feature type="compositionally biased region" description="Polar residues" evidence="1">
    <location>
        <begin position="7"/>
        <end position="19"/>
    </location>
</feature>
<evidence type="ECO:0000313" key="3">
    <source>
        <dbReference type="Proteomes" id="UP000752696"/>
    </source>
</evidence>
<protein>
    <submittedName>
        <fullName evidence="2">Uncharacterized protein</fullName>
    </submittedName>
</protein>
<evidence type="ECO:0000256" key="1">
    <source>
        <dbReference type="SAM" id="MobiDB-lite"/>
    </source>
</evidence>
<organism evidence="2 3">
    <name type="scientific">Heterotrigona itama</name>
    <dbReference type="NCBI Taxonomy" id="395501"/>
    <lineage>
        <taxon>Eukaryota</taxon>
        <taxon>Metazoa</taxon>
        <taxon>Ecdysozoa</taxon>
        <taxon>Arthropoda</taxon>
        <taxon>Hexapoda</taxon>
        <taxon>Insecta</taxon>
        <taxon>Pterygota</taxon>
        <taxon>Neoptera</taxon>
        <taxon>Endopterygota</taxon>
        <taxon>Hymenoptera</taxon>
        <taxon>Apocrita</taxon>
        <taxon>Aculeata</taxon>
        <taxon>Apoidea</taxon>
        <taxon>Anthophila</taxon>
        <taxon>Apidae</taxon>
        <taxon>Heterotrigona</taxon>
    </lineage>
</organism>
<feature type="region of interest" description="Disordered" evidence="1">
    <location>
        <begin position="63"/>
        <end position="86"/>
    </location>
</feature>